<reference evidence="1" key="1">
    <citation type="journal article" date="2023" name="Nat. Commun.">
        <title>Diploid and tetraploid genomes of Acorus and the evolution of monocots.</title>
        <authorList>
            <person name="Ma L."/>
            <person name="Liu K.W."/>
            <person name="Li Z."/>
            <person name="Hsiao Y.Y."/>
            <person name="Qi Y."/>
            <person name="Fu T."/>
            <person name="Tang G.D."/>
            <person name="Zhang D."/>
            <person name="Sun W.H."/>
            <person name="Liu D.K."/>
            <person name="Li Y."/>
            <person name="Chen G.Z."/>
            <person name="Liu X.D."/>
            <person name="Liao X.Y."/>
            <person name="Jiang Y.T."/>
            <person name="Yu X."/>
            <person name="Hao Y."/>
            <person name="Huang J."/>
            <person name="Zhao X.W."/>
            <person name="Ke S."/>
            <person name="Chen Y.Y."/>
            <person name="Wu W.L."/>
            <person name="Hsu J.L."/>
            <person name="Lin Y.F."/>
            <person name="Huang M.D."/>
            <person name="Li C.Y."/>
            <person name="Huang L."/>
            <person name="Wang Z.W."/>
            <person name="Zhao X."/>
            <person name="Zhong W.Y."/>
            <person name="Peng D.H."/>
            <person name="Ahmad S."/>
            <person name="Lan S."/>
            <person name="Zhang J.S."/>
            <person name="Tsai W.C."/>
            <person name="Van de Peer Y."/>
            <person name="Liu Z.J."/>
        </authorList>
    </citation>
    <scope>NUCLEOTIDE SEQUENCE</scope>
    <source>
        <strain evidence="1">SCP</strain>
    </source>
</reference>
<evidence type="ECO:0000313" key="2">
    <source>
        <dbReference type="Proteomes" id="UP001179952"/>
    </source>
</evidence>
<name>A0AAV9A2J4_ACOGR</name>
<keyword evidence="2" id="KW-1185">Reference proteome</keyword>
<protein>
    <submittedName>
        <fullName evidence="1">Uncharacterized protein</fullName>
    </submittedName>
</protein>
<gene>
    <name evidence="1" type="ORF">QJS04_geneDACA007013</name>
</gene>
<accession>A0AAV9A2J4</accession>
<dbReference type="AlphaFoldDB" id="A0AAV9A2J4"/>
<proteinExistence type="predicted"/>
<dbReference type="Proteomes" id="UP001179952">
    <property type="component" value="Unassembled WGS sequence"/>
</dbReference>
<dbReference type="EMBL" id="JAUJYN010000018">
    <property type="protein sequence ID" value="KAK1258380.1"/>
    <property type="molecule type" value="Genomic_DNA"/>
</dbReference>
<reference evidence="1" key="2">
    <citation type="submission" date="2023-06" db="EMBL/GenBank/DDBJ databases">
        <authorList>
            <person name="Ma L."/>
            <person name="Liu K.-W."/>
            <person name="Li Z."/>
            <person name="Hsiao Y.-Y."/>
            <person name="Qi Y."/>
            <person name="Fu T."/>
            <person name="Tang G."/>
            <person name="Zhang D."/>
            <person name="Sun W.-H."/>
            <person name="Liu D.-K."/>
            <person name="Li Y."/>
            <person name="Chen G.-Z."/>
            <person name="Liu X.-D."/>
            <person name="Liao X.-Y."/>
            <person name="Jiang Y.-T."/>
            <person name="Yu X."/>
            <person name="Hao Y."/>
            <person name="Huang J."/>
            <person name="Zhao X.-W."/>
            <person name="Ke S."/>
            <person name="Chen Y.-Y."/>
            <person name="Wu W.-L."/>
            <person name="Hsu J.-L."/>
            <person name="Lin Y.-F."/>
            <person name="Huang M.-D."/>
            <person name="Li C.-Y."/>
            <person name="Huang L."/>
            <person name="Wang Z.-W."/>
            <person name="Zhao X."/>
            <person name="Zhong W.-Y."/>
            <person name="Peng D.-H."/>
            <person name="Ahmad S."/>
            <person name="Lan S."/>
            <person name="Zhang J.-S."/>
            <person name="Tsai W.-C."/>
            <person name="Van De Peer Y."/>
            <person name="Liu Z.-J."/>
        </authorList>
    </citation>
    <scope>NUCLEOTIDE SEQUENCE</scope>
    <source>
        <strain evidence="1">SCP</strain>
        <tissue evidence="1">Leaves</tissue>
    </source>
</reference>
<organism evidence="1 2">
    <name type="scientific">Acorus gramineus</name>
    <name type="common">Dwarf sweet flag</name>
    <dbReference type="NCBI Taxonomy" id="55184"/>
    <lineage>
        <taxon>Eukaryota</taxon>
        <taxon>Viridiplantae</taxon>
        <taxon>Streptophyta</taxon>
        <taxon>Embryophyta</taxon>
        <taxon>Tracheophyta</taxon>
        <taxon>Spermatophyta</taxon>
        <taxon>Magnoliopsida</taxon>
        <taxon>Liliopsida</taxon>
        <taxon>Acoraceae</taxon>
        <taxon>Acorus</taxon>
    </lineage>
</organism>
<evidence type="ECO:0000313" key="1">
    <source>
        <dbReference type="EMBL" id="KAK1258380.1"/>
    </source>
</evidence>
<sequence length="146" mass="16709">MDRRWIIGRVRYIIFEGKTIDIWKDPWLNSRSLTEAIERELILWGPPQSTKLSVLIQNGKWTKPHRWTAALDTLWDEIQHLEIGGSGEDILIWPLSHSGLSLTRMHGRPDAPLRQCLLRRIGYGTPLSPSDTVFALGSSSLINSQR</sequence>
<comment type="caution">
    <text evidence="1">The sequence shown here is derived from an EMBL/GenBank/DDBJ whole genome shotgun (WGS) entry which is preliminary data.</text>
</comment>